<protein>
    <submittedName>
        <fullName evidence="1">Uncharacterized protein</fullName>
    </submittedName>
</protein>
<dbReference type="Proteomes" id="UP000188354">
    <property type="component" value="Chromosome LG03"/>
</dbReference>
<accession>A0A1J7HRP7</accession>
<dbReference type="Gramene" id="OIW15340">
    <property type="protein sequence ID" value="OIW15340"/>
    <property type="gene ID" value="TanjilG_23884"/>
</dbReference>
<name>A0A1J7HRP7_LUPAN</name>
<organism evidence="1 2">
    <name type="scientific">Lupinus angustifolius</name>
    <name type="common">Narrow-leaved blue lupine</name>
    <dbReference type="NCBI Taxonomy" id="3871"/>
    <lineage>
        <taxon>Eukaryota</taxon>
        <taxon>Viridiplantae</taxon>
        <taxon>Streptophyta</taxon>
        <taxon>Embryophyta</taxon>
        <taxon>Tracheophyta</taxon>
        <taxon>Spermatophyta</taxon>
        <taxon>Magnoliopsida</taxon>
        <taxon>eudicotyledons</taxon>
        <taxon>Gunneridae</taxon>
        <taxon>Pentapetalae</taxon>
        <taxon>rosids</taxon>
        <taxon>fabids</taxon>
        <taxon>Fabales</taxon>
        <taxon>Fabaceae</taxon>
        <taxon>Papilionoideae</taxon>
        <taxon>50 kb inversion clade</taxon>
        <taxon>genistoids sensu lato</taxon>
        <taxon>core genistoids</taxon>
        <taxon>Genisteae</taxon>
        <taxon>Lupinus</taxon>
    </lineage>
</organism>
<gene>
    <name evidence="1" type="ORF">TanjilG_23884</name>
</gene>
<dbReference type="AlphaFoldDB" id="A0A1J7HRP7"/>
<proteinExistence type="predicted"/>
<sequence>MRLIWPPRPALKGGLGGLLMACDVVRVPLPGGSSASRHKHLEKALTTCSKK</sequence>
<reference evidence="1 2" key="1">
    <citation type="journal article" date="2017" name="Plant Biotechnol. J.">
        <title>A comprehensive draft genome sequence for lupin (Lupinus angustifolius), an emerging health food: insights into plant-microbe interactions and legume evolution.</title>
        <authorList>
            <person name="Hane J.K."/>
            <person name="Ming Y."/>
            <person name="Kamphuis L.G."/>
            <person name="Nelson M.N."/>
            <person name="Garg G."/>
            <person name="Atkins C.A."/>
            <person name="Bayer P.E."/>
            <person name="Bravo A."/>
            <person name="Bringans S."/>
            <person name="Cannon S."/>
            <person name="Edwards D."/>
            <person name="Foley R."/>
            <person name="Gao L.L."/>
            <person name="Harrison M.J."/>
            <person name="Huang W."/>
            <person name="Hurgobin B."/>
            <person name="Li S."/>
            <person name="Liu C.W."/>
            <person name="McGrath A."/>
            <person name="Morahan G."/>
            <person name="Murray J."/>
            <person name="Weller J."/>
            <person name="Jian J."/>
            <person name="Singh K.B."/>
        </authorList>
    </citation>
    <scope>NUCLEOTIDE SEQUENCE [LARGE SCALE GENOMIC DNA]</scope>
    <source>
        <strain evidence="2">cv. Tanjil</strain>
        <tissue evidence="1">Whole plant</tissue>
    </source>
</reference>
<evidence type="ECO:0000313" key="1">
    <source>
        <dbReference type="EMBL" id="OIW15340.1"/>
    </source>
</evidence>
<keyword evidence="2" id="KW-1185">Reference proteome</keyword>
<dbReference type="EMBL" id="CM007363">
    <property type="protein sequence ID" value="OIW15340.1"/>
    <property type="molecule type" value="Genomic_DNA"/>
</dbReference>
<evidence type="ECO:0000313" key="2">
    <source>
        <dbReference type="Proteomes" id="UP000188354"/>
    </source>
</evidence>